<dbReference type="HOGENOM" id="CLU_055769_4_2_9"/>
<sequence length="248" mass="28071">MFDYEKVQTLNQLELCVYKYIIAHINEVQGMTIRELSNESHVSSTTILRFLKKMGFDGFSDFKYALRHNHEERETTVIDQDLEPINLFLDQAIQEPYVAMLEQAARKLASADICLLFGLGTSGSLAQYGARMLANYGIYTLTINDPFQPKPIAKRDYSDTLIIFLSVSGETSQVLDQARFYQESNAQTMVITSDVSSTLAQLADTTITYDIPEVKTDDLNLTSQVPVVYILERIGKMTHDLLIEKNSD</sequence>
<dbReference type="PANTHER" id="PTHR30514:SF1">
    <property type="entry name" value="HTH-TYPE TRANSCRIPTIONAL REGULATOR HEXR-RELATED"/>
    <property type="match status" value="1"/>
</dbReference>
<reference evidence="6 7" key="1">
    <citation type="journal article" date="2012" name="J. Bacteriol.">
        <title>Complete Genome Sequence of the Beer Spoilage Organism Pediococcus claussenii ATCC BAA-344T.</title>
        <authorList>
            <person name="Pittet V."/>
            <person name="Abegunde T."/>
            <person name="Marfleet T."/>
            <person name="Haakensen M."/>
            <person name="Morrow K."/>
            <person name="Jayaprakash T."/>
            <person name="Schroeder K."/>
            <person name="Trost B."/>
            <person name="Byrns S."/>
            <person name="Bergsveinson J."/>
            <person name="Kusalik A."/>
            <person name="Ziola B."/>
        </authorList>
    </citation>
    <scope>NUCLEOTIDE SEQUENCE [LARGE SCALE GENOMIC DNA]</scope>
    <source>
        <strain evidence="6 7">ATCC BAA-344</strain>
    </source>
</reference>
<dbReference type="InterPro" id="IPR036388">
    <property type="entry name" value="WH-like_DNA-bd_sf"/>
</dbReference>
<gene>
    <name evidence="6" type="ordered locus">PECL_142</name>
</gene>
<accession>G8PET6</accession>
<dbReference type="KEGG" id="pce:PECL_142"/>
<evidence type="ECO:0000259" key="5">
    <source>
        <dbReference type="PROSITE" id="PS51464"/>
    </source>
</evidence>
<dbReference type="GO" id="GO:0003700">
    <property type="term" value="F:DNA-binding transcription factor activity"/>
    <property type="evidence" value="ECO:0007669"/>
    <property type="project" value="InterPro"/>
</dbReference>
<dbReference type="GO" id="GO:0097367">
    <property type="term" value="F:carbohydrate derivative binding"/>
    <property type="evidence" value="ECO:0007669"/>
    <property type="project" value="InterPro"/>
</dbReference>
<dbReference type="PANTHER" id="PTHR30514">
    <property type="entry name" value="GLUCOKINASE"/>
    <property type="match status" value="1"/>
</dbReference>
<dbReference type="InterPro" id="IPR001347">
    <property type="entry name" value="SIS_dom"/>
</dbReference>
<dbReference type="InterPro" id="IPR047640">
    <property type="entry name" value="RpiR-like"/>
</dbReference>
<dbReference type="PROSITE" id="PS51464">
    <property type="entry name" value="SIS"/>
    <property type="match status" value="1"/>
</dbReference>
<evidence type="ECO:0000256" key="3">
    <source>
        <dbReference type="ARBA" id="ARBA00023163"/>
    </source>
</evidence>
<dbReference type="PATRIC" id="fig|701521.8.peg.133"/>
<evidence type="ECO:0000256" key="1">
    <source>
        <dbReference type="ARBA" id="ARBA00023015"/>
    </source>
</evidence>
<dbReference type="STRING" id="701521.PECL_142"/>
<dbReference type="InterPro" id="IPR035472">
    <property type="entry name" value="RpiR-like_SIS"/>
</dbReference>
<dbReference type="eggNOG" id="COG1737">
    <property type="taxonomic scope" value="Bacteria"/>
</dbReference>
<keyword evidence="3" id="KW-0804">Transcription</keyword>
<dbReference type="EMBL" id="CP003137">
    <property type="protein sequence ID" value="AEV94466.1"/>
    <property type="molecule type" value="Genomic_DNA"/>
</dbReference>
<proteinExistence type="predicted"/>
<keyword evidence="7" id="KW-1185">Reference proteome</keyword>
<dbReference type="InterPro" id="IPR046348">
    <property type="entry name" value="SIS_dom_sf"/>
</dbReference>
<feature type="domain" description="SIS" evidence="5">
    <location>
        <begin position="104"/>
        <end position="248"/>
    </location>
</feature>
<dbReference type="InterPro" id="IPR009057">
    <property type="entry name" value="Homeodomain-like_sf"/>
</dbReference>
<dbReference type="PROSITE" id="PS51071">
    <property type="entry name" value="HTH_RPIR"/>
    <property type="match status" value="1"/>
</dbReference>
<keyword evidence="1" id="KW-0805">Transcription regulation</keyword>
<name>G8PET6_PEDCP</name>
<dbReference type="Pfam" id="PF01418">
    <property type="entry name" value="HTH_6"/>
    <property type="match status" value="1"/>
</dbReference>
<dbReference type="SUPFAM" id="SSF46689">
    <property type="entry name" value="Homeodomain-like"/>
    <property type="match status" value="1"/>
</dbReference>
<protein>
    <submittedName>
        <fullName evidence="6">Helix-turn-helix domain, rpiR family protein</fullName>
    </submittedName>
</protein>
<dbReference type="InterPro" id="IPR000281">
    <property type="entry name" value="HTH_RpiR"/>
</dbReference>
<dbReference type="GO" id="GO:0003677">
    <property type="term" value="F:DNA binding"/>
    <property type="evidence" value="ECO:0007669"/>
    <property type="project" value="UniProtKB-KW"/>
</dbReference>
<dbReference type="RefSeq" id="WP_014214664.1">
    <property type="nucleotide sequence ID" value="NC_016605.1"/>
</dbReference>
<keyword evidence="2" id="KW-0238">DNA-binding</keyword>
<dbReference type="Gene3D" id="3.40.50.10490">
    <property type="entry name" value="Glucose-6-phosphate isomerase like protein, domain 1"/>
    <property type="match status" value="1"/>
</dbReference>
<evidence type="ECO:0000313" key="6">
    <source>
        <dbReference type="EMBL" id="AEV94466.1"/>
    </source>
</evidence>
<dbReference type="Proteomes" id="UP000005444">
    <property type="component" value="Chromosome"/>
</dbReference>
<evidence type="ECO:0000256" key="2">
    <source>
        <dbReference type="ARBA" id="ARBA00023125"/>
    </source>
</evidence>
<feature type="domain" description="HTH rpiR-type" evidence="4">
    <location>
        <begin position="1"/>
        <end position="73"/>
    </location>
</feature>
<dbReference type="SUPFAM" id="SSF53697">
    <property type="entry name" value="SIS domain"/>
    <property type="match status" value="1"/>
</dbReference>
<organism evidence="6 7">
    <name type="scientific">Pediococcus claussenii (strain ATCC BAA-344 / DSM 14800 / JCM 18046 / KCTC 3811 / LMG 21948 / P06)</name>
    <dbReference type="NCBI Taxonomy" id="701521"/>
    <lineage>
        <taxon>Bacteria</taxon>
        <taxon>Bacillati</taxon>
        <taxon>Bacillota</taxon>
        <taxon>Bacilli</taxon>
        <taxon>Lactobacillales</taxon>
        <taxon>Lactobacillaceae</taxon>
        <taxon>Pediococcus</taxon>
    </lineage>
</organism>
<dbReference type="GO" id="GO:1901135">
    <property type="term" value="P:carbohydrate derivative metabolic process"/>
    <property type="evidence" value="ECO:0007669"/>
    <property type="project" value="InterPro"/>
</dbReference>
<dbReference type="Gene3D" id="1.10.10.10">
    <property type="entry name" value="Winged helix-like DNA-binding domain superfamily/Winged helix DNA-binding domain"/>
    <property type="match status" value="1"/>
</dbReference>
<dbReference type="CDD" id="cd05013">
    <property type="entry name" value="SIS_RpiR"/>
    <property type="match status" value="1"/>
</dbReference>
<dbReference type="Pfam" id="PF01380">
    <property type="entry name" value="SIS"/>
    <property type="match status" value="1"/>
</dbReference>
<dbReference type="AlphaFoldDB" id="G8PET6"/>
<evidence type="ECO:0000313" key="7">
    <source>
        <dbReference type="Proteomes" id="UP000005444"/>
    </source>
</evidence>
<evidence type="ECO:0000259" key="4">
    <source>
        <dbReference type="PROSITE" id="PS51071"/>
    </source>
</evidence>